<dbReference type="Gene3D" id="1.10.260.40">
    <property type="entry name" value="lambda repressor-like DNA-binding domains"/>
    <property type="match status" value="1"/>
</dbReference>
<dbReference type="AlphaFoldDB" id="A0A375YXD3"/>
<protein>
    <submittedName>
        <fullName evidence="2">Putative transcriptional regulators [Gordonia sp. KTR9]</fullName>
    </submittedName>
</protein>
<dbReference type="GO" id="GO:0003677">
    <property type="term" value="F:DNA binding"/>
    <property type="evidence" value="ECO:0007669"/>
    <property type="project" value="InterPro"/>
</dbReference>
<evidence type="ECO:0000259" key="1">
    <source>
        <dbReference type="PROSITE" id="PS50943"/>
    </source>
</evidence>
<sequence length="281" mass="30491">MQRYVYRFLVTEPSVGALLREWRARRRVSQLDLSLGVGVSARHLSFIETGRSRPSAEMVLALADGLDIPLRERNTLLLAAGYAPRYQTRPLDDDALTPARSALQRLLDAHHPYPGVVIDRCWNIVQANAAASAMTAGLPQSLLGPPANVYRICLHPDGLAGRTLNFDEWAAYLVNQLRRTIALTGDATLQALHEEVLSYPGVKAASTHRGPPDNAALLIPFQLEIAGGQRLSMFTTLTTFGTPLDVTLDELAVELFYPVDSESAELLRNAGASAVTPGGQG</sequence>
<dbReference type="InterPro" id="IPR041413">
    <property type="entry name" value="MLTR_LBD"/>
</dbReference>
<dbReference type="CDD" id="cd00093">
    <property type="entry name" value="HTH_XRE"/>
    <property type="match status" value="1"/>
</dbReference>
<reference evidence="2 3" key="1">
    <citation type="submission" date="2018-05" db="EMBL/GenBank/DDBJ databases">
        <authorList>
            <consortium name="IHU Genomes"/>
        </authorList>
    </citation>
    <scope>NUCLEOTIDE SEQUENCE [LARGE SCALE GENOMIC DNA]</scope>
    <source>
        <strain evidence="2 3">P7336</strain>
    </source>
</reference>
<dbReference type="SUPFAM" id="SSF47413">
    <property type="entry name" value="lambda repressor-like DNA-binding domains"/>
    <property type="match status" value="1"/>
</dbReference>
<keyword evidence="3" id="KW-1185">Reference proteome</keyword>
<dbReference type="Pfam" id="PF01381">
    <property type="entry name" value="HTH_3"/>
    <property type="match status" value="1"/>
</dbReference>
<dbReference type="PANTHER" id="PTHR35010:SF4">
    <property type="entry name" value="BLL5781 PROTEIN"/>
    <property type="match status" value="1"/>
</dbReference>
<organism evidence="2 3">
    <name type="scientific">Mycobacterium shimoidei</name>
    <dbReference type="NCBI Taxonomy" id="29313"/>
    <lineage>
        <taxon>Bacteria</taxon>
        <taxon>Bacillati</taxon>
        <taxon>Actinomycetota</taxon>
        <taxon>Actinomycetes</taxon>
        <taxon>Mycobacteriales</taxon>
        <taxon>Mycobacteriaceae</taxon>
        <taxon>Mycobacterium</taxon>
    </lineage>
</organism>
<dbReference type="InterPro" id="IPR010982">
    <property type="entry name" value="Lambda_DNA-bd_dom_sf"/>
</dbReference>
<name>A0A375YXD3_MYCSH</name>
<evidence type="ECO:0000313" key="2">
    <source>
        <dbReference type="EMBL" id="SRX93507.1"/>
    </source>
</evidence>
<accession>A0A375YXD3</accession>
<dbReference type="STRING" id="29313.BHQ16_09375"/>
<dbReference type="SMART" id="SM00530">
    <property type="entry name" value="HTH_XRE"/>
    <property type="match status" value="1"/>
</dbReference>
<gene>
    <name evidence="2" type="ORF">MSP7336_01745</name>
</gene>
<dbReference type="Gene3D" id="3.30.450.180">
    <property type="match status" value="1"/>
</dbReference>
<dbReference type="Proteomes" id="UP000252015">
    <property type="component" value="Unassembled WGS sequence"/>
</dbReference>
<feature type="domain" description="HTH cro/C1-type" evidence="1">
    <location>
        <begin position="19"/>
        <end position="73"/>
    </location>
</feature>
<dbReference type="Pfam" id="PF17765">
    <property type="entry name" value="MLTR_LBD"/>
    <property type="match status" value="1"/>
</dbReference>
<evidence type="ECO:0000313" key="3">
    <source>
        <dbReference type="Proteomes" id="UP000252015"/>
    </source>
</evidence>
<dbReference type="PANTHER" id="PTHR35010">
    <property type="entry name" value="BLL4672 PROTEIN-RELATED"/>
    <property type="match status" value="1"/>
</dbReference>
<dbReference type="PROSITE" id="PS50943">
    <property type="entry name" value="HTH_CROC1"/>
    <property type="match status" value="1"/>
</dbReference>
<dbReference type="EMBL" id="UEGW01000001">
    <property type="protein sequence ID" value="SRX93507.1"/>
    <property type="molecule type" value="Genomic_DNA"/>
</dbReference>
<proteinExistence type="predicted"/>
<dbReference type="InterPro" id="IPR001387">
    <property type="entry name" value="Cro/C1-type_HTH"/>
</dbReference>